<dbReference type="AlphaFoldDB" id="A0A955IB15"/>
<dbReference type="EMBL" id="JAGQLJ010000051">
    <property type="protein sequence ID" value="MCA9381144.1"/>
    <property type="molecule type" value="Genomic_DNA"/>
</dbReference>
<organism evidence="1 2">
    <name type="scientific">Candidatus Dojkabacteria bacterium</name>
    <dbReference type="NCBI Taxonomy" id="2099670"/>
    <lineage>
        <taxon>Bacteria</taxon>
        <taxon>Candidatus Dojkabacteria</taxon>
    </lineage>
</organism>
<proteinExistence type="predicted"/>
<evidence type="ECO:0000313" key="1">
    <source>
        <dbReference type="EMBL" id="MCA9381144.1"/>
    </source>
</evidence>
<reference evidence="1" key="2">
    <citation type="journal article" date="2021" name="Microbiome">
        <title>Successional dynamics and alternative stable states in a saline activated sludge microbial community over 9 years.</title>
        <authorList>
            <person name="Wang Y."/>
            <person name="Ye J."/>
            <person name="Ju F."/>
            <person name="Liu L."/>
            <person name="Boyd J.A."/>
            <person name="Deng Y."/>
            <person name="Parks D.H."/>
            <person name="Jiang X."/>
            <person name="Yin X."/>
            <person name="Woodcroft B.J."/>
            <person name="Tyson G.W."/>
            <person name="Hugenholtz P."/>
            <person name="Polz M.F."/>
            <person name="Zhang T."/>
        </authorList>
    </citation>
    <scope>NUCLEOTIDE SEQUENCE</scope>
    <source>
        <strain evidence="1">HKST-UBA13</strain>
    </source>
</reference>
<protein>
    <submittedName>
        <fullName evidence="1">Uncharacterized protein</fullName>
    </submittedName>
</protein>
<gene>
    <name evidence="1" type="ORF">KC678_02675</name>
</gene>
<evidence type="ECO:0000313" key="2">
    <source>
        <dbReference type="Proteomes" id="UP000775877"/>
    </source>
</evidence>
<accession>A0A955IB15</accession>
<sequence length="138" mass="16199">MITLLSPKEVNPYEDAFKEASEYGSDALLKREFADIFREIYFEFKGSIPNLWTDMDEKSKEYCVGMYLCKSNELESLKIFRDSKSETINSGVDIDLQLHRLAKVHVVFKVFEETYNRQEGLLNLLLSYVPLPEYHQEQ</sequence>
<name>A0A955IB15_9BACT</name>
<comment type="caution">
    <text evidence="1">The sequence shown here is derived from an EMBL/GenBank/DDBJ whole genome shotgun (WGS) entry which is preliminary data.</text>
</comment>
<dbReference type="Proteomes" id="UP000775877">
    <property type="component" value="Unassembled WGS sequence"/>
</dbReference>
<reference evidence="1" key="1">
    <citation type="submission" date="2020-04" db="EMBL/GenBank/DDBJ databases">
        <authorList>
            <person name="Zhang T."/>
        </authorList>
    </citation>
    <scope>NUCLEOTIDE SEQUENCE</scope>
    <source>
        <strain evidence="1">HKST-UBA13</strain>
    </source>
</reference>